<keyword evidence="1" id="KW-0812">Transmembrane</keyword>
<feature type="transmembrane region" description="Helical" evidence="1">
    <location>
        <begin position="142"/>
        <end position="159"/>
    </location>
</feature>
<accession>A0A8S5V6S0</accession>
<sequence>MVLALAMILTLIINFKHKRIMKEKELSSADKCRRTKLSKKSVEELVNIILRKDDTERKSSKTIDTYKKLQVTNEKRIEILKDSLDKSEEIQRNQEKTIYSLNTTLSNKTTSINILEEHNKVLYGKIDAFEKTIKARNKEARILFATIVALILSNIILFFI</sequence>
<organism evidence="2">
    <name type="scientific">CrAss-like virus sp. ctXt06</name>
    <dbReference type="NCBI Taxonomy" id="2825837"/>
    <lineage>
        <taxon>Viruses</taxon>
        <taxon>Duplodnaviria</taxon>
        <taxon>Heunggongvirae</taxon>
        <taxon>Uroviricota</taxon>
        <taxon>Caudoviricetes</taxon>
        <taxon>Crassvirales</taxon>
    </lineage>
</organism>
<protein>
    <submittedName>
        <fullName evidence="2">Uncharacterized protein</fullName>
    </submittedName>
</protein>
<reference evidence="2" key="1">
    <citation type="journal article" date="2021" name="Proc. Natl. Acad. Sci. U.S.A.">
        <title>A Catalog of Tens of Thousands of Viruses from Human Metagenomes Reveals Hidden Associations with Chronic Diseases.</title>
        <authorList>
            <person name="Tisza M.J."/>
            <person name="Buck C.B."/>
        </authorList>
    </citation>
    <scope>NUCLEOTIDE SEQUENCE</scope>
    <source>
        <strain evidence="2">CtXt06</strain>
    </source>
</reference>
<evidence type="ECO:0000313" key="2">
    <source>
        <dbReference type="EMBL" id="DAG02412.1"/>
    </source>
</evidence>
<proteinExistence type="predicted"/>
<name>A0A8S5V6S0_9CAUD</name>
<evidence type="ECO:0000256" key="1">
    <source>
        <dbReference type="SAM" id="Phobius"/>
    </source>
</evidence>
<dbReference type="EMBL" id="BK016209">
    <property type="protein sequence ID" value="DAG02412.1"/>
    <property type="molecule type" value="Genomic_DNA"/>
</dbReference>
<keyword evidence="1" id="KW-1133">Transmembrane helix</keyword>
<keyword evidence="1" id="KW-0472">Membrane</keyword>